<evidence type="ECO:0000313" key="1">
    <source>
        <dbReference type="EMBL" id="TMR33417.1"/>
    </source>
</evidence>
<dbReference type="RefSeq" id="WP_138639388.1">
    <property type="nucleotide sequence ID" value="NZ_JASWDG010000062.1"/>
</dbReference>
<name>A0A5S4GKK7_9ACTN</name>
<organism evidence="1 2">
    <name type="scientific">Actinomadura geliboluensis</name>
    <dbReference type="NCBI Taxonomy" id="882440"/>
    <lineage>
        <taxon>Bacteria</taxon>
        <taxon>Bacillati</taxon>
        <taxon>Actinomycetota</taxon>
        <taxon>Actinomycetes</taxon>
        <taxon>Streptosporangiales</taxon>
        <taxon>Thermomonosporaceae</taxon>
        <taxon>Actinomadura</taxon>
    </lineage>
</organism>
<proteinExistence type="predicted"/>
<protein>
    <submittedName>
        <fullName evidence="1">Uncharacterized protein</fullName>
    </submittedName>
</protein>
<dbReference type="EMBL" id="VCKZ01000234">
    <property type="protein sequence ID" value="TMR33417.1"/>
    <property type="molecule type" value="Genomic_DNA"/>
</dbReference>
<keyword evidence="2" id="KW-1185">Reference proteome</keyword>
<dbReference type="Proteomes" id="UP000305238">
    <property type="component" value="Unassembled WGS sequence"/>
</dbReference>
<gene>
    <name evidence="1" type="ORF">ETD96_27460</name>
</gene>
<comment type="caution">
    <text evidence="1">The sequence shown here is derived from an EMBL/GenBank/DDBJ whole genome shotgun (WGS) entry which is preliminary data.</text>
</comment>
<sequence>MPRRAAAMGGARRDAKKWIFDNLAGICHQHATTAEALLITTAGVWTGGNVIGHFADVDCRPEQAR</sequence>
<accession>A0A5S4GKK7</accession>
<evidence type="ECO:0000313" key="2">
    <source>
        <dbReference type="Proteomes" id="UP000305238"/>
    </source>
</evidence>
<dbReference type="AlphaFoldDB" id="A0A5S4GKK7"/>
<reference evidence="1 2" key="1">
    <citation type="submission" date="2019-05" db="EMBL/GenBank/DDBJ databases">
        <title>Draft genome sequence of Actinomadura geliboluensis A8036.</title>
        <authorList>
            <person name="Saricaoglu S."/>
            <person name="Isik K."/>
        </authorList>
    </citation>
    <scope>NUCLEOTIDE SEQUENCE [LARGE SCALE GENOMIC DNA]</scope>
    <source>
        <strain evidence="1 2">A8036</strain>
    </source>
</reference>